<keyword evidence="6" id="KW-1185">Reference proteome</keyword>
<keyword evidence="2" id="KW-0479">Metal-binding</keyword>
<dbReference type="InterPro" id="IPR006035">
    <property type="entry name" value="Ureohydrolase"/>
</dbReference>
<evidence type="ECO:0000313" key="6">
    <source>
        <dbReference type="Proteomes" id="UP000821866"/>
    </source>
</evidence>
<dbReference type="GO" id="GO:0008783">
    <property type="term" value="F:agmatinase activity"/>
    <property type="evidence" value="ECO:0007669"/>
    <property type="project" value="TreeGrafter"/>
</dbReference>
<dbReference type="SUPFAM" id="SSF52768">
    <property type="entry name" value="Arginase/deacetylase"/>
    <property type="match status" value="1"/>
</dbReference>
<dbReference type="NCBIfam" id="TIGR01230">
    <property type="entry name" value="agmatinase"/>
    <property type="match status" value="1"/>
</dbReference>
<dbReference type="CDD" id="cd11592">
    <property type="entry name" value="Agmatinase_PAH"/>
    <property type="match status" value="1"/>
</dbReference>
<dbReference type="AlphaFoldDB" id="A0A9J6DE32"/>
<dbReference type="GO" id="GO:0046872">
    <property type="term" value="F:metal ion binding"/>
    <property type="evidence" value="ECO:0007669"/>
    <property type="project" value="UniProtKB-KW"/>
</dbReference>
<comment type="caution">
    <text evidence="5">The sequence shown here is derived from an EMBL/GenBank/DDBJ whole genome shotgun (WGS) entry which is preliminary data.</text>
</comment>
<organism evidence="5 6">
    <name type="scientific">Rhipicephalus microplus</name>
    <name type="common">Cattle tick</name>
    <name type="synonym">Boophilus microplus</name>
    <dbReference type="NCBI Taxonomy" id="6941"/>
    <lineage>
        <taxon>Eukaryota</taxon>
        <taxon>Metazoa</taxon>
        <taxon>Ecdysozoa</taxon>
        <taxon>Arthropoda</taxon>
        <taxon>Chelicerata</taxon>
        <taxon>Arachnida</taxon>
        <taxon>Acari</taxon>
        <taxon>Parasitiformes</taxon>
        <taxon>Ixodida</taxon>
        <taxon>Ixodoidea</taxon>
        <taxon>Ixodidae</taxon>
        <taxon>Rhipicephalinae</taxon>
        <taxon>Rhipicephalus</taxon>
        <taxon>Boophilus</taxon>
    </lineage>
</organism>
<dbReference type="PANTHER" id="PTHR11358">
    <property type="entry name" value="ARGINASE/AGMATINASE"/>
    <property type="match status" value="1"/>
</dbReference>
<reference evidence="5" key="2">
    <citation type="submission" date="2021-09" db="EMBL/GenBank/DDBJ databases">
        <authorList>
            <person name="Jia N."/>
            <person name="Wang J."/>
            <person name="Shi W."/>
            <person name="Du L."/>
            <person name="Sun Y."/>
            <person name="Zhan W."/>
            <person name="Jiang J."/>
            <person name="Wang Q."/>
            <person name="Zhang B."/>
            <person name="Ji P."/>
            <person name="Sakyi L.B."/>
            <person name="Cui X."/>
            <person name="Yuan T."/>
            <person name="Jiang B."/>
            <person name="Yang W."/>
            <person name="Lam T.T.-Y."/>
            <person name="Chang Q."/>
            <person name="Ding S."/>
            <person name="Wang X."/>
            <person name="Zhu J."/>
            <person name="Ruan X."/>
            <person name="Zhao L."/>
            <person name="Wei J."/>
            <person name="Que T."/>
            <person name="Du C."/>
            <person name="Cheng J."/>
            <person name="Dai P."/>
            <person name="Han X."/>
            <person name="Huang E."/>
            <person name="Gao Y."/>
            <person name="Liu J."/>
            <person name="Shao H."/>
            <person name="Ye R."/>
            <person name="Li L."/>
            <person name="Wei W."/>
            <person name="Wang X."/>
            <person name="Wang C."/>
            <person name="Huo Q."/>
            <person name="Li W."/>
            <person name="Guo W."/>
            <person name="Chen H."/>
            <person name="Chen S."/>
            <person name="Zhou L."/>
            <person name="Zhou L."/>
            <person name="Ni X."/>
            <person name="Tian J."/>
            <person name="Zhou Y."/>
            <person name="Sheng Y."/>
            <person name="Liu T."/>
            <person name="Pan Y."/>
            <person name="Xia L."/>
            <person name="Li J."/>
            <person name="Zhao F."/>
            <person name="Cao W."/>
        </authorList>
    </citation>
    <scope>NUCLEOTIDE SEQUENCE</scope>
    <source>
        <strain evidence="5">Rmic-2018</strain>
        <tissue evidence="5">Larvae</tissue>
    </source>
</reference>
<evidence type="ECO:0000256" key="1">
    <source>
        <dbReference type="ARBA" id="ARBA00009227"/>
    </source>
</evidence>
<dbReference type="PANTHER" id="PTHR11358:SF26">
    <property type="entry name" value="GUANIDINO ACID HYDROLASE, MITOCHONDRIAL"/>
    <property type="match status" value="1"/>
</dbReference>
<name>A0A9J6DE32_RHIMP</name>
<dbReference type="PROSITE" id="PS01053">
    <property type="entry name" value="ARGINASE_1"/>
    <property type="match status" value="1"/>
</dbReference>
<sequence length="407" mass="44496">MVGAMQQPARCTLRALLLVRRLAGHGRDAARHASNLNQPLSGNDCPRPGGIATFMRLPYAASAHGLDVAVYGVPFDCGTSNRSGARFGPRQVRCESSLIRPHNMATRAAPYDSLQVADVGDVPVTMYDTKRAIGDIERFVKGLLSHGCVPVGIGGDHTTTYPVLRAIKEKHGPVGLLHLDAHADVNPTMMHCEVAHGTPFYRAVQEGLLDTRRVVQIGLRGSVYGPNEERWSLQHGFHIIQAQECWFKSMVPIMETKVLPVLGAGPVYISFDIDCLDPAFAPGTGTPEIGGLTSAQALEVIRSCKGLNIVGADLVERDFFDRSFGHSCKVCERLWFYNNMMRIGNFKNERHRSKALSVLCDAFGSDADEFADYVTCAMCKQSLIAGRIPLLSVSYGYSCPDRNIYLS</sequence>
<dbReference type="PROSITE" id="PS51409">
    <property type="entry name" value="ARGINASE_2"/>
    <property type="match status" value="1"/>
</dbReference>
<dbReference type="Gene3D" id="3.40.800.10">
    <property type="entry name" value="Ureohydrolase domain"/>
    <property type="match status" value="1"/>
</dbReference>
<dbReference type="GO" id="GO:0033389">
    <property type="term" value="P:putrescine biosynthetic process from arginine, via agmatine"/>
    <property type="evidence" value="ECO:0007669"/>
    <property type="project" value="TreeGrafter"/>
</dbReference>
<proteinExistence type="inferred from homology"/>
<keyword evidence="3 4" id="KW-0378">Hydrolase</keyword>
<evidence type="ECO:0000256" key="3">
    <source>
        <dbReference type="ARBA" id="ARBA00022801"/>
    </source>
</evidence>
<evidence type="ECO:0000256" key="2">
    <source>
        <dbReference type="ARBA" id="ARBA00022723"/>
    </source>
</evidence>
<dbReference type="EMBL" id="JABSTU010000010">
    <property type="protein sequence ID" value="KAH8020235.1"/>
    <property type="molecule type" value="Genomic_DNA"/>
</dbReference>
<dbReference type="PRINTS" id="PR00116">
    <property type="entry name" value="ARGINASE"/>
</dbReference>
<dbReference type="Pfam" id="PF00491">
    <property type="entry name" value="Arginase"/>
    <property type="match status" value="1"/>
</dbReference>
<protein>
    <recommendedName>
        <fullName evidence="7">Arginase</fullName>
    </recommendedName>
</protein>
<dbReference type="InterPro" id="IPR020855">
    <property type="entry name" value="Ureohydrolase_Mn_BS"/>
</dbReference>
<reference evidence="5" key="1">
    <citation type="journal article" date="2020" name="Cell">
        <title>Large-Scale Comparative Analyses of Tick Genomes Elucidate Their Genetic Diversity and Vector Capacities.</title>
        <authorList>
            <consortium name="Tick Genome and Microbiome Consortium (TIGMIC)"/>
            <person name="Jia N."/>
            <person name="Wang J."/>
            <person name="Shi W."/>
            <person name="Du L."/>
            <person name="Sun Y."/>
            <person name="Zhan W."/>
            <person name="Jiang J.F."/>
            <person name="Wang Q."/>
            <person name="Zhang B."/>
            <person name="Ji P."/>
            <person name="Bell-Sakyi L."/>
            <person name="Cui X.M."/>
            <person name="Yuan T.T."/>
            <person name="Jiang B.G."/>
            <person name="Yang W.F."/>
            <person name="Lam T.T."/>
            <person name="Chang Q.C."/>
            <person name="Ding S.J."/>
            <person name="Wang X.J."/>
            <person name="Zhu J.G."/>
            <person name="Ruan X.D."/>
            <person name="Zhao L."/>
            <person name="Wei J.T."/>
            <person name="Ye R.Z."/>
            <person name="Que T.C."/>
            <person name="Du C.H."/>
            <person name="Zhou Y.H."/>
            <person name="Cheng J.X."/>
            <person name="Dai P.F."/>
            <person name="Guo W.B."/>
            <person name="Han X.H."/>
            <person name="Huang E.J."/>
            <person name="Li L.F."/>
            <person name="Wei W."/>
            <person name="Gao Y.C."/>
            <person name="Liu J.Z."/>
            <person name="Shao H.Z."/>
            <person name="Wang X."/>
            <person name="Wang C.C."/>
            <person name="Yang T.C."/>
            <person name="Huo Q.B."/>
            <person name="Li W."/>
            <person name="Chen H.Y."/>
            <person name="Chen S.E."/>
            <person name="Zhou L.G."/>
            <person name="Ni X.B."/>
            <person name="Tian J.H."/>
            <person name="Sheng Y."/>
            <person name="Liu T."/>
            <person name="Pan Y.S."/>
            <person name="Xia L.Y."/>
            <person name="Li J."/>
            <person name="Zhao F."/>
            <person name="Cao W.C."/>
        </authorList>
    </citation>
    <scope>NUCLEOTIDE SEQUENCE</scope>
    <source>
        <strain evidence="5">Rmic-2018</strain>
    </source>
</reference>
<evidence type="ECO:0000313" key="5">
    <source>
        <dbReference type="EMBL" id="KAH8020235.1"/>
    </source>
</evidence>
<gene>
    <name evidence="5" type="ORF">HPB51_025497</name>
</gene>
<comment type="similarity">
    <text evidence="1">Belongs to the arginase family. Agmatinase subfamily.</text>
</comment>
<dbReference type="VEuPathDB" id="VectorBase:LOC119176159"/>
<dbReference type="InterPro" id="IPR023696">
    <property type="entry name" value="Ureohydrolase_dom_sf"/>
</dbReference>
<dbReference type="InterPro" id="IPR005925">
    <property type="entry name" value="Agmatinase-rel"/>
</dbReference>
<evidence type="ECO:0008006" key="7">
    <source>
        <dbReference type="Google" id="ProtNLM"/>
    </source>
</evidence>
<accession>A0A9J6DE32</accession>
<evidence type="ECO:0000256" key="4">
    <source>
        <dbReference type="RuleBase" id="RU003684"/>
    </source>
</evidence>
<dbReference type="Proteomes" id="UP000821866">
    <property type="component" value="Chromosome 8"/>
</dbReference>